<sequence>MRRSSDLRASADRRTPKLALGELGGGSSTASSRSRNSLASLETRLKRATRLSQPEEEDPFKDEDSGEVDNLKSVRAARKARMADRSAERAGGLEALVAGPRGTKTAQAPAEPRARTPRVVPALPAAAAGRLRPGSSGRDPTVVQSGGEVGVPEEAGKGSVLDSLQLDPGSEAALSRAHASKELRLAHKGWMQVPRKVTDWLEGYGRSLSIFELEGSQLQRLPALDSLTNLRSLNLSANM</sequence>
<evidence type="ECO:0000313" key="2">
    <source>
        <dbReference type="EMBL" id="KAK3265609.1"/>
    </source>
</evidence>
<organism evidence="2 3">
    <name type="scientific">Cymbomonas tetramitiformis</name>
    <dbReference type="NCBI Taxonomy" id="36881"/>
    <lineage>
        <taxon>Eukaryota</taxon>
        <taxon>Viridiplantae</taxon>
        <taxon>Chlorophyta</taxon>
        <taxon>Pyramimonadophyceae</taxon>
        <taxon>Pyramimonadales</taxon>
        <taxon>Pyramimonadaceae</taxon>
        <taxon>Cymbomonas</taxon>
    </lineage>
</organism>
<feature type="compositionally biased region" description="Low complexity" evidence="1">
    <location>
        <begin position="28"/>
        <end position="41"/>
    </location>
</feature>
<dbReference type="Proteomes" id="UP001190700">
    <property type="component" value="Unassembled WGS sequence"/>
</dbReference>
<feature type="compositionally biased region" description="Low complexity" evidence="1">
    <location>
        <begin position="105"/>
        <end position="117"/>
    </location>
</feature>
<proteinExistence type="predicted"/>
<feature type="compositionally biased region" description="Acidic residues" evidence="1">
    <location>
        <begin position="54"/>
        <end position="67"/>
    </location>
</feature>
<feature type="non-terminal residue" evidence="2">
    <location>
        <position position="239"/>
    </location>
</feature>
<comment type="caution">
    <text evidence="2">The sequence shown here is derived from an EMBL/GenBank/DDBJ whole genome shotgun (WGS) entry which is preliminary data.</text>
</comment>
<reference evidence="2 3" key="1">
    <citation type="journal article" date="2015" name="Genome Biol. Evol.">
        <title>Comparative Genomics of a Bacterivorous Green Alga Reveals Evolutionary Causalities and Consequences of Phago-Mixotrophic Mode of Nutrition.</title>
        <authorList>
            <person name="Burns J.A."/>
            <person name="Paasch A."/>
            <person name="Narechania A."/>
            <person name="Kim E."/>
        </authorList>
    </citation>
    <scope>NUCLEOTIDE SEQUENCE [LARGE SCALE GENOMIC DNA]</scope>
    <source>
        <strain evidence="2 3">PLY_AMNH</strain>
    </source>
</reference>
<dbReference type="AlphaFoldDB" id="A0AAE0KYW7"/>
<protein>
    <submittedName>
        <fullName evidence="2">Uncharacterized protein</fullName>
    </submittedName>
</protein>
<gene>
    <name evidence="2" type="ORF">CYMTET_25716</name>
</gene>
<dbReference type="EMBL" id="LGRX02013802">
    <property type="protein sequence ID" value="KAK3265609.1"/>
    <property type="molecule type" value="Genomic_DNA"/>
</dbReference>
<accession>A0AAE0KYW7</accession>
<evidence type="ECO:0000313" key="3">
    <source>
        <dbReference type="Proteomes" id="UP001190700"/>
    </source>
</evidence>
<keyword evidence="3" id="KW-1185">Reference proteome</keyword>
<feature type="compositionally biased region" description="Basic and acidic residues" evidence="1">
    <location>
        <begin position="1"/>
        <end position="15"/>
    </location>
</feature>
<name>A0AAE0KYW7_9CHLO</name>
<feature type="region of interest" description="Disordered" evidence="1">
    <location>
        <begin position="1"/>
        <end position="117"/>
    </location>
</feature>
<evidence type="ECO:0000256" key="1">
    <source>
        <dbReference type="SAM" id="MobiDB-lite"/>
    </source>
</evidence>
<feature type="region of interest" description="Disordered" evidence="1">
    <location>
        <begin position="129"/>
        <end position="157"/>
    </location>
</feature>